<dbReference type="Gene3D" id="2.120.10.80">
    <property type="entry name" value="Kelch-type beta propeller"/>
    <property type="match status" value="1"/>
</dbReference>
<dbReference type="Pfam" id="PF24981">
    <property type="entry name" value="Beta-prop_ATRN-LZTR1"/>
    <property type="match status" value="1"/>
</dbReference>
<dbReference type="GO" id="GO:0005737">
    <property type="term" value="C:cytoplasm"/>
    <property type="evidence" value="ECO:0007669"/>
    <property type="project" value="TreeGrafter"/>
</dbReference>
<evidence type="ECO:0000256" key="2">
    <source>
        <dbReference type="ARBA" id="ARBA00022737"/>
    </source>
</evidence>
<dbReference type="STRING" id="403673.A0A177WHW0"/>
<evidence type="ECO:0000259" key="3">
    <source>
        <dbReference type="Pfam" id="PF24981"/>
    </source>
</evidence>
<proteinExistence type="predicted"/>
<name>A0A177WHW0_BATDL</name>
<gene>
    <name evidence="4" type="ORF">BDEG_23528</name>
</gene>
<keyword evidence="2" id="KW-0677">Repeat</keyword>
<dbReference type="OrthoDB" id="10251809at2759"/>
<feature type="domain" description="Attractin/MKLN-like beta-propeller" evidence="3">
    <location>
        <begin position="5"/>
        <end position="196"/>
    </location>
</feature>
<evidence type="ECO:0000313" key="5">
    <source>
        <dbReference type="Proteomes" id="UP000077115"/>
    </source>
</evidence>
<reference evidence="4 5" key="2">
    <citation type="submission" date="2016-05" db="EMBL/GenBank/DDBJ databases">
        <title>Lineage-specific infection strategies underlie the spectrum of fungal disease in amphibians.</title>
        <authorList>
            <person name="Cuomo C.A."/>
            <person name="Farrer R.A."/>
            <person name="James T."/>
            <person name="Longcore J."/>
            <person name="Birren B."/>
        </authorList>
    </citation>
    <scope>NUCLEOTIDE SEQUENCE [LARGE SCALE GENOMIC DNA]</scope>
    <source>
        <strain evidence="4 5">JEL423</strain>
    </source>
</reference>
<accession>A0A177WHW0</accession>
<protein>
    <recommendedName>
        <fullName evidence="3">Attractin/MKLN-like beta-propeller domain-containing protein</fullName>
    </recommendedName>
</protein>
<dbReference type="InterPro" id="IPR052637">
    <property type="entry name" value="KLHDC3-like"/>
</dbReference>
<dbReference type="AlphaFoldDB" id="A0A177WHW0"/>
<dbReference type="InterPro" id="IPR056737">
    <property type="entry name" value="Beta-prop_ATRN-MKLN-like"/>
</dbReference>
<evidence type="ECO:0000256" key="1">
    <source>
        <dbReference type="ARBA" id="ARBA00022441"/>
    </source>
</evidence>
<dbReference type="EMBL" id="DS022303">
    <property type="protein sequence ID" value="OAJ39699.1"/>
    <property type="molecule type" value="Genomic_DNA"/>
</dbReference>
<dbReference type="eggNOG" id="KOG1388">
    <property type="taxonomic scope" value="Eukaryota"/>
</dbReference>
<reference evidence="4 5" key="1">
    <citation type="submission" date="2006-10" db="EMBL/GenBank/DDBJ databases">
        <title>The Genome Sequence of Batrachochytrium dendrobatidis JEL423.</title>
        <authorList>
            <consortium name="The Broad Institute Genome Sequencing Platform"/>
            <person name="Birren B."/>
            <person name="Lander E."/>
            <person name="Galagan J."/>
            <person name="Cuomo C."/>
            <person name="Devon K."/>
            <person name="Jaffe D."/>
            <person name="Butler J."/>
            <person name="Alvarez P."/>
            <person name="Gnerre S."/>
            <person name="Grabherr M."/>
            <person name="Kleber M."/>
            <person name="Mauceli E."/>
            <person name="Brockman W."/>
            <person name="Young S."/>
            <person name="LaButti K."/>
            <person name="Sykes S."/>
            <person name="DeCaprio D."/>
            <person name="Crawford M."/>
            <person name="Koehrsen M."/>
            <person name="Engels R."/>
            <person name="Montgomery P."/>
            <person name="Pearson M."/>
            <person name="Howarth C."/>
            <person name="Larson L."/>
            <person name="White J."/>
            <person name="O'Leary S."/>
            <person name="Kodira C."/>
            <person name="Zeng Q."/>
            <person name="Yandava C."/>
            <person name="Alvarado L."/>
            <person name="Longcore J."/>
            <person name="James T."/>
        </authorList>
    </citation>
    <scope>NUCLEOTIDE SEQUENCE [LARGE SCALE GENOMIC DNA]</scope>
    <source>
        <strain evidence="4 5">JEL423</strain>
    </source>
</reference>
<dbReference type="Proteomes" id="UP000077115">
    <property type="component" value="Unassembled WGS sequence"/>
</dbReference>
<dbReference type="PANTHER" id="PTHR46461">
    <property type="entry name" value="KELCH DOMAIN-CONTAINING PROTEIN 3"/>
    <property type="match status" value="1"/>
</dbReference>
<dbReference type="InterPro" id="IPR015915">
    <property type="entry name" value="Kelch-typ_b-propeller"/>
</dbReference>
<organism evidence="4 5">
    <name type="scientific">Batrachochytrium dendrobatidis (strain JEL423)</name>
    <dbReference type="NCBI Taxonomy" id="403673"/>
    <lineage>
        <taxon>Eukaryota</taxon>
        <taxon>Fungi</taxon>
        <taxon>Fungi incertae sedis</taxon>
        <taxon>Chytridiomycota</taxon>
        <taxon>Chytridiomycota incertae sedis</taxon>
        <taxon>Chytridiomycetes</taxon>
        <taxon>Rhizophydiales</taxon>
        <taxon>Rhizophydiales incertae sedis</taxon>
        <taxon>Batrachochytrium</taxon>
    </lineage>
</organism>
<keyword evidence="1" id="KW-0880">Kelch repeat</keyword>
<dbReference type="VEuPathDB" id="FungiDB:BDEG_23528"/>
<dbReference type="PANTHER" id="PTHR46461:SF2">
    <property type="entry name" value="ATTRACTIN"/>
    <property type="match status" value="1"/>
</dbReference>
<evidence type="ECO:0000313" key="4">
    <source>
        <dbReference type="EMBL" id="OAJ39699.1"/>
    </source>
</evidence>
<sequence length="316" mass="34922">MDSSTVVVVKSQSYQLYVYGGFDALGYFTRVLSMFDSATLKWTNLASGPIALAGGTGVYNEKTNTIQFFSAYPLLLTDSILQRHQYVFEYSISTDTWSQNAVQGISHNRYLAQAVYIDQEYAIMFGGQEKGWDSSRIDDDCFSGEMQILDIACGTWSYYDDPTVTRYRRLGFGMVMRNNSLVLVGGSDGVLKNDIVQINLSTLPQPSTVPPDGQCNLVSGNLTLPPQCKPTVNRDICRAQTYCSAEFACSTCSERLYCGWCNDRCGFDNSTLPLPNLQISQNMSFVNLCLAATSIKSPNSCPAGISLFKHMNGIFL</sequence>
<dbReference type="SUPFAM" id="SSF117281">
    <property type="entry name" value="Kelch motif"/>
    <property type="match status" value="1"/>
</dbReference>
<dbReference type="GO" id="GO:0003682">
    <property type="term" value="F:chromatin binding"/>
    <property type="evidence" value="ECO:0007669"/>
    <property type="project" value="InterPro"/>
</dbReference>